<dbReference type="EMBL" id="LAZR01018198">
    <property type="protein sequence ID" value="KKL97313.1"/>
    <property type="molecule type" value="Genomic_DNA"/>
</dbReference>
<sequence>MATKRKKIGGKRFKLAGVESRKNTADVWAGKMRDRSESS</sequence>
<reference evidence="1" key="1">
    <citation type="journal article" date="2015" name="Nature">
        <title>Complex archaea that bridge the gap between prokaryotes and eukaryotes.</title>
        <authorList>
            <person name="Spang A."/>
            <person name="Saw J.H."/>
            <person name="Jorgensen S.L."/>
            <person name="Zaremba-Niedzwiedzka K."/>
            <person name="Martijn J."/>
            <person name="Lind A.E."/>
            <person name="van Eijk R."/>
            <person name="Schleper C."/>
            <person name="Guy L."/>
            <person name="Ettema T.J."/>
        </authorList>
    </citation>
    <scope>NUCLEOTIDE SEQUENCE</scope>
</reference>
<evidence type="ECO:0000313" key="1">
    <source>
        <dbReference type="EMBL" id="KKL97313.1"/>
    </source>
</evidence>
<protein>
    <submittedName>
        <fullName evidence="1">Uncharacterized protein</fullName>
    </submittedName>
</protein>
<proteinExistence type="predicted"/>
<comment type="caution">
    <text evidence="1">The sequence shown here is derived from an EMBL/GenBank/DDBJ whole genome shotgun (WGS) entry which is preliminary data.</text>
</comment>
<accession>A0A0F9GEZ3</accession>
<gene>
    <name evidence="1" type="ORF">LCGC14_1835720</name>
</gene>
<dbReference type="AlphaFoldDB" id="A0A0F9GEZ3"/>
<name>A0A0F9GEZ3_9ZZZZ</name>
<organism evidence="1">
    <name type="scientific">marine sediment metagenome</name>
    <dbReference type="NCBI Taxonomy" id="412755"/>
    <lineage>
        <taxon>unclassified sequences</taxon>
        <taxon>metagenomes</taxon>
        <taxon>ecological metagenomes</taxon>
    </lineage>
</organism>